<keyword evidence="3" id="KW-1185">Reference proteome</keyword>
<sequence>MGIVQKKKTPVELAEEEVEVKQRSSQFVTVKVFFTVRPHLPPCHCAVVSVPLAARASELLDTSWGLFQEYREKMGLFLGPVPSEEINDYMLCFVPHASSQAGYRKFIGELKASVYQARQDVRRRSSAAPPQGPASTGTSPGSGVLDPHPMSIDQLLDGGHDPVNVASMSLSPAASLGLDVPRRRSRSGSVISTSTIVTEESIEDARNNEQDDDDGDDFLSGHGGQEGKVTSIADVVQQEFKHLNRTSQVINKMLPAPKAVCEECPPSAIVSRLVANRLKKRSESGGGAPAGLAEQQQQALGSHQEMEADDGLVSFHVMLKNVFLERESLLLTEEKTRHLISRAFELSWDSLKDFEEQCKEQTKVFEVRRAVELEQLHAFEEKERTIRLKHQRAEHTIWTDAIQAFRKRYNDLEVGMIAQYRQILTLRQKHQSQLRDMGFEDDVEDDA</sequence>
<dbReference type="EMBL" id="CYKH01001850">
    <property type="protein sequence ID" value="CUI15150.1"/>
    <property type="molecule type" value="Genomic_DNA"/>
</dbReference>
<evidence type="ECO:0000256" key="1">
    <source>
        <dbReference type="SAM" id="MobiDB-lite"/>
    </source>
</evidence>
<evidence type="ECO:0000313" key="3">
    <source>
        <dbReference type="Proteomes" id="UP000051952"/>
    </source>
</evidence>
<feature type="compositionally biased region" description="Low complexity" evidence="1">
    <location>
        <begin position="133"/>
        <end position="143"/>
    </location>
</feature>
<proteinExistence type="predicted"/>
<accession>A0A0S4KNF2</accession>
<gene>
    <name evidence="2" type="ORF">BSAL_27720</name>
</gene>
<feature type="compositionally biased region" description="Low complexity" evidence="1">
    <location>
        <begin position="187"/>
        <end position="199"/>
    </location>
</feature>
<reference evidence="3" key="1">
    <citation type="submission" date="2015-09" db="EMBL/GenBank/DDBJ databases">
        <authorList>
            <consortium name="Pathogen Informatics"/>
        </authorList>
    </citation>
    <scope>NUCLEOTIDE SEQUENCE [LARGE SCALE GENOMIC DNA]</scope>
    <source>
        <strain evidence="3">Lake Konstanz</strain>
    </source>
</reference>
<dbReference type="VEuPathDB" id="TriTrypDB:BSAL_27720"/>
<name>A0A0S4KNF2_BODSA</name>
<protein>
    <submittedName>
        <fullName evidence="2">Uncharacterized protein</fullName>
    </submittedName>
</protein>
<evidence type="ECO:0000313" key="2">
    <source>
        <dbReference type="EMBL" id="CUI15150.1"/>
    </source>
</evidence>
<feature type="region of interest" description="Disordered" evidence="1">
    <location>
        <begin position="121"/>
        <end position="166"/>
    </location>
</feature>
<organism evidence="2 3">
    <name type="scientific">Bodo saltans</name>
    <name type="common">Flagellated protozoan</name>
    <dbReference type="NCBI Taxonomy" id="75058"/>
    <lineage>
        <taxon>Eukaryota</taxon>
        <taxon>Discoba</taxon>
        <taxon>Euglenozoa</taxon>
        <taxon>Kinetoplastea</taxon>
        <taxon>Metakinetoplastina</taxon>
        <taxon>Eubodonida</taxon>
        <taxon>Bodonidae</taxon>
        <taxon>Bodo</taxon>
    </lineage>
</organism>
<feature type="region of interest" description="Disordered" evidence="1">
    <location>
        <begin position="180"/>
        <end position="226"/>
    </location>
</feature>
<feature type="region of interest" description="Disordered" evidence="1">
    <location>
        <begin position="280"/>
        <end position="304"/>
    </location>
</feature>
<dbReference type="Proteomes" id="UP000051952">
    <property type="component" value="Unassembled WGS sequence"/>
</dbReference>
<dbReference type="AlphaFoldDB" id="A0A0S4KNF2"/>
<feature type="compositionally biased region" description="Low complexity" evidence="1">
    <location>
        <begin position="290"/>
        <end position="301"/>
    </location>
</feature>